<sequence length="62" mass="6898">MDRLDRAVSDFDSAMARAEEARAELHAAILNALNEGVIQAEIVRRTGYTRETIRRLARAAGK</sequence>
<proteinExistence type="predicted"/>
<feature type="coiled-coil region" evidence="1">
    <location>
        <begin position="1"/>
        <end position="35"/>
    </location>
</feature>
<dbReference type="RefSeq" id="WP_197940530.1">
    <property type="nucleotide sequence ID" value="NZ_JAECSB010000021.1"/>
</dbReference>
<evidence type="ECO:0000313" key="2">
    <source>
        <dbReference type="EMBL" id="MBH5141831.1"/>
    </source>
</evidence>
<evidence type="ECO:0000313" key="3">
    <source>
        <dbReference type="Proteomes" id="UP000627573"/>
    </source>
</evidence>
<evidence type="ECO:0000256" key="1">
    <source>
        <dbReference type="SAM" id="Coils"/>
    </source>
</evidence>
<dbReference type="EMBL" id="JAECSB010000021">
    <property type="protein sequence ID" value="MBH5141831.1"/>
    <property type="molecule type" value="Genomic_DNA"/>
</dbReference>
<reference evidence="2 3" key="1">
    <citation type="submission" date="2020-12" db="EMBL/GenBank/DDBJ databases">
        <title>Draft genome sequence of furan degrading bacterial strain FUR100.</title>
        <authorList>
            <person name="Woiski C."/>
        </authorList>
    </citation>
    <scope>NUCLEOTIDE SEQUENCE [LARGE SCALE GENOMIC DNA]</scope>
    <source>
        <strain evidence="2 3">FUR100</strain>
    </source>
</reference>
<gene>
    <name evidence="2" type="ORF">I3517_04280</name>
</gene>
<protein>
    <submittedName>
        <fullName evidence="2">Uncharacterized protein</fullName>
    </submittedName>
</protein>
<name>A0A8I0ZLQ4_RHOER</name>
<dbReference type="AlphaFoldDB" id="A0A8I0ZLQ4"/>
<keyword evidence="1" id="KW-0175">Coiled coil</keyword>
<dbReference type="Proteomes" id="UP000627573">
    <property type="component" value="Unassembled WGS sequence"/>
</dbReference>
<comment type="caution">
    <text evidence="2">The sequence shown here is derived from an EMBL/GenBank/DDBJ whole genome shotgun (WGS) entry which is preliminary data.</text>
</comment>
<organism evidence="2 3">
    <name type="scientific">Rhodococcus erythropolis</name>
    <name type="common">Arthrobacter picolinophilus</name>
    <dbReference type="NCBI Taxonomy" id="1833"/>
    <lineage>
        <taxon>Bacteria</taxon>
        <taxon>Bacillati</taxon>
        <taxon>Actinomycetota</taxon>
        <taxon>Actinomycetes</taxon>
        <taxon>Mycobacteriales</taxon>
        <taxon>Nocardiaceae</taxon>
        <taxon>Rhodococcus</taxon>
        <taxon>Rhodococcus erythropolis group</taxon>
    </lineage>
</organism>
<keyword evidence="3" id="KW-1185">Reference proteome</keyword>
<accession>A0A8I0ZLQ4</accession>